<dbReference type="Gene3D" id="2.40.10.340">
    <property type="entry name" value="Rod shape-determining protein MreC, domain 1"/>
    <property type="match status" value="1"/>
</dbReference>
<organism evidence="7">
    <name type="scientific">marine sediment metagenome</name>
    <dbReference type="NCBI Taxonomy" id="412755"/>
    <lineage>
        <taxon>unclassified sequences</taxon>
        <taxon>metagenomes</taxon>
        <taxon>ecological metagenomes</taxon>
    </lineage>
</organism>
<protein>
    <recommendedName>
        <fullName evidence="2">Cell shape-determining protein MreC</fullName>
    </recommendedName>
    <alternativeName>
        <fullName evidence="4">Cell shape protein MreC</fullName>
    </alternativeName>
</protein>
<dbReference type="EMBL" id="LAZR01003849">
    <property type="protein sequence ID" value="KKN14132.1"/>
    <property type="molecule type" value="Genomic_DNA"/>
</dbReference>
<reference evidence="7" key="1">
    <citation type="journal article" date="2015" name="Nature">
        <title>Complex archaea that bridge the gap between prokaryotes and eukaryotes.</title>
        <authorList>
            <person name="Spang A."/>
            <person name="Saw J.H."/>
            <person name="Jorgensen S.L."/>
            <person name="Zaremba-Niedzwiedzka K."/>
            <person name="Martijn J."/>
            <person name="Lind A.E."/>
            <person name="van Eijk R."/>
            <person name="Schleper C."/>
            <person name="Guy L."/>
            <person name="Ettema T.J."/>
        </authorList>
    </citation>
    <scope>NUCLEOTIDE SEQUENCE</scope>
</reference>
<feature type="compositionally biased region" description="Acidic residues" evidence="5">
    <location>
        <begin position="249"/>
        <end position="261"/>
    </location>
</feature>
<feature type="region of interest" description="Disordered" evidence="5">
    <location>
        <begin position="242"/>
        <end position="277"/>
    </location>
</feature>
<dbReference type="Pfam" id="PF04085">
    <property type="entry name" value="MreC"/>
    <property type="match status" value="1"/>
</dbReference>
<dbReference type="AlphaFoldDB" id="A0A0F9NQ18"/>
<dbReference type="Gene3D" id="2.40.10.350">
    <property type="entry name" value="Rod shape-determining protein MreC, domain 2"/>
    <property type="match status" value="1"/>
</dbReference>
<gene>
    <name evidence="7" type="ORF">LCGC14_0999340</name>
</gene>
<evidence type="ECO:0000256" key="5">
    <source>
        <dbReference type="SAM" id="MobiDB-lite"/>
    </source>
</evidence>
<dbReference type="GO" id="GO:0008360">
    <property type="term" value="P:regulation of cell shape"/>
    <property type="evidence" value="ECO:0007669"/>
    <property type="project" value="UniProtKB-KW"/>
</dbReference>
<evidence type="ECO:0000256" key="4">
    <source>
        <dbReference type="ARBA" id="ARBA00032089"/>
    </source>
</evidence>
<dbReference type="PANTHER" id="PTHR34138:SF1">
    <property type="entry name" value="CELL SHAPE-DETERMINING PROTEIN MREC"/>
    <property type="match status" value="1"/>
</dbReference>
<dbReference type="NCBIfam" id="TIGR00219">
    <property type="entry name" value="mreC"/>
    <property type="match status" value="1"/>
</dbReference>
<keyword evidence="3" id="KW-0133">Cell shape</keyword>
<evidence type="ECO:0000256" key="1">
    <source>
        <dbReference type="ARBA" id="ARBA00009369"/>
    </source>
</evidence>
<sequence>MDYFAAARGTLLNIVYPIQVVASFPGDAKEWMSEFFQNRDDLKEKNIALEATNLLNSVRLQKLQNLERENTRLRELLGSSFRLTERVLVAELLSVDLDPFSQQVVLNKGLNDGVFNGQPVLDAHGVMGQVTEVTNFSSRAMLLTDPSHGLPVQINRNGLRAVAIGRGMGEPLQLEHLVHNADVRVGDVLVTSGLGGRFPVGYPVGTIIAINYPQGKAFADINIKPAAELDTSREVLLVLPTEKQKTEAEAEENAAIEADSDATEKTENESTSAENLN</sequence>
<dbReference type="InterPro" id="IPR055342">
    <property type="entry name" value="MreC_beta-barrel_core"/>
</dbReference>
<proteinExistence type="inferred from homology"/>
<evidence type="ECO:0000313" key="7">
    <source>
        <dbReference type="EMBL" id="KKN14132.1"/>
    </source>
</evidence>
<comment type="caution">
    <text evidence="7">The sequence shown here is derived from an EMBL/GenBank/DDBJ whole genome shotgun (WGS) entry which is preliminary data.</text>
</comment>
<accession>A0A0F9NQ18</accession>
<evidence type="ECO:0000256" key="3">
    <source>
        <dbReference type="ARBA" id="ARBA00022960"/>
    </source>
</evidence>
<evidence type="ECO:0000256" key="2">
    <source>
        <dbReference type="ARBA" id="ARBA00013855"/>
    </source>
</evidence>
<evidence type="ECO:0000259" key="6">
    <source>
        <dbReference type="Pfam" id="PF04085"/>
    </source>
</evidence>
<dbReference type="InterPro" id="IPR042175">
    <property type="entry name" value="Cell/Rod_MreC_2"/>
</dbReference>
<dbReference type="PIRSF" id="PIRSF038471">
    <property type="entry name" value="MreC"/>
    <property type="match status" value="1"/>
</dbReference>
<dbReference type="InterPro" id="IPR042177">
    <property type="entry name" value="Cell/Rod_1"/>
</dbReference>
<name>A0A0F9NQ18_9ZZZZ</name>
<dbReference type="GO" id="GO:0005886">
    <property type="term" value="C:plasma membrane"/>
    <property type="evidence" value="ECO:0007669"/>
    <property type="project" value="TreeGrafter"/>
</dbReference>
<comment type="similarity">
    <text evidence="1">Belongs to the MreC family.</text>
</comment>
<feature type="domain" description="Rod shape-determining protein MreC beta-barrel core" evidence="6">
    <location>
        <begin position="94"/>
        <end position="238"/>
    </location>
</feature>
<dbReference type="PANTHER" id="PTHR34138">
    <property type="entry name" value="CELL SHAPE-DETERMINING PROTEIN MREC"/>
    <property type="match status" value="1"/>
</dbReference>
<dbReference type="InterPro" id="IPR007221">
    <property type="entry name" value="MreC"/>
</dbReference>